<dbReference type="STRING" id="50990.A0A4Y7PWH3"/>
<dbReference type="Pfam" id="PF08240">
    <property type="entry name" value="ADH_N"/>
    <property type="match status" value="1"/>
</dbReference>
<dbReference type="InterPro" id="IPR013149">
    <property type="entry name" value="ADH-like_C"/>
</dbReference>
<dbReference type="InterPro" id="IPR020843">
    <property type="entry name" value="ER"/>
</dbReference>
<dbReference type="InterPro" id="IPR047122">
    <property type="entry name" value="Trans-enoyl_RdTase-like"/>
</dbReference>
<dbReference type="Pfam" id="PF00107">
    <property type="entry name" value="ADH_zinc_N"/>
    <property type="match status" value="1"/>
</dbReference>
<dbReference type="SUPFAM" id="SSF50129">
    <property type="entry name" value="GroES-like"/>
    <property type="match status" value="1"/>
</dbReference>
<dbReference type="OrthoDB" id="9992527at2759"/>
<dbReference type="EMBL" id="ML170197">
    <property type="protein sequence ID" value="TDL19411.1"/>
    <property type="molecule type" value="Genomic_DNA"/>
</dbReference>
<organism evidence="2 3">
    <name type="scientific">Rickenella mellea</name>
    <dbReference type="NCBI Taxonomy" id="50990"/>
    <lineage>
        <taxon>Eukaryota</taxon>
        <taxon>Fungi</taxon>
        <taxon>Dikarya</taxon>
        <taxon>Basidiomycota</taxon>
        <taxon>Agaricomycotina</taxon>
        <taxon>Agaricomycetes</taxon>
        <taxon>Hymenochaetales</taxon>
        <taxon>Rickenellaceae</taxon>
        <taxon>Rickenella</taxon>
    </lineage>
</organism>
<dbReference type="Gene3D" id="3.90.180.10">
    <property type="entry name" value="Medium-chain alcohol dehydrogenases, catalytic domain"/>
    <property type="match status" value="1"/>
</dbReference>
<dbReference type="GO" id="GO:0016651">
    <property type="term" value="F:oxidoreductase activity, acting on NAD(P)H"/>
    <property type="evidence" value="ECO:0007669"/>
    <property type="project" value="InterPro"/>
</dbReference>
<dbReference type="AlphaFoldDB" id="A0A4Y7PWH3"/>
<dbReference type="InterPro" id="IPR013154">
    <property type="entry name" value="ADH-like_N"/>
</dbReference>
<feature type="domain" description="Enoyl reductase (ER)" evidence="1">
    <location>
        <begin position="15"/>
        <end position="357"/>
    </location>
</feature>
<dbReference type="InterPro" id="IPR011032">
    <property type="entry name" value="GroES-like_sf"/>
</dbReference>
<dbReference type="PANTHER" id="PTHR45348:SF3">
    <property type="entry name" value="ENOYL REDUCTASE (ER) DOMAIN-CONTAINING PROTEIN"/>
    <property type="match status" value="1"/>
</dbReference>
<dbReference type="SMART" id="SM00829">
    <property type="entry name" value="PKS_ER"/>
    <property type="match status" value="1"/>
</dbReference>
<dbReference type="SUPFAM" id="SSF51735">
    <property type="entry name" value="NAD(P)-binding Rossmann-fold domains"/>
    <property type="match status" value="1"/>
</dbReference>
<reference evidence="2 3" key="1">
    <citation type="submission" date="2018-06" db="EMBL/GenBank/DDBJ databases">
        <title>A transcriptomic atlas of mushroom development highlights an independent origin of complex multicellularity.</title>
        <authorList>
            <consortium name="DOE Joint Genome Institute"/>
            <person name="Krizsan K."/>
            <person name="Almasi E."/>
            <person name="Merenyi Z."/>
            <person name="Sahu N."/>
            <person name="Viragh M."/>
            <person name="Koszo T."/>
            <person name="Mondo S."/>
            <person name="Kiss B."/>
            <person name="Balint B."/>
            <person name="Kues U."/>
            <person name="Barry K."/>
            <person name="Hegedus J.C."/>
            <person name="Henrissat B."/>
            <person name="Johnson J."/>
            <person name="Lipzen A."/>
            <person name="Ohm R."/>
            <person name="Nagy I."/>
            <person name="Pangilinan J."/>
            <person name="Yan J."/>
            <person name="Xiong Y."/>
            <person name="Grigoriev I.V."/>
            <person name="Hibbett D.S."/>
            <person name="Nagy L.G."/>
        </authorList>
    </citation>
    <scope>NUCLEOTIDE SEQUENCE [LARGE SCALE GENOMIC DNA]</scope>
    <source>
        <strain evidence="2 3">SZMC22713</strain>
    </source>
</reference>
<evidence type="ECO:0000259" key="1">
    <source>
        <dbReference type="SMART" id="SM00829"/>
    </source>
</evidence>
<keyword evidence="3" id="KW-1185">Reference proteome</keyword>
<dbReference type="Gene3D" id="3.40.50.720">
    <property type="entry name" value="NAD(P)-binding Rossmann-like Domain"/>
    <property type="match status" value="1"/>
</dbReference>
<sequence length="360" mass="38388">MSTQTHTAVATTALGVLGQIQVPTEKPGPGEVLIEIHYASLMAFDAWQVDTGFFVFGYPLVLGYSGAGKIAEVGDGVNDLAVGDRVCAFTYSPSKSSSMQEYAVISRSYVGKIPDNLPFDGAATISDNFVTAFWTVFGNLKLPIPKSFSASTPPPDADTPILVWGAGSSAAQYAVQLLKLAGYTRIIVTASPKHHAYLRTLGAAHTFDYNSADVVKEIREAAGGHVAIAFNPIASETSCAAVAQVLGSGSKLAILLPVKEGSAVTGPKGSKMHMEIPQNIKDICKGVEIFGIETGEYYKNAELRDNLMPKILPRLLASGAIQPNKLRLLNKGTFKDRVEEGLDMLRNNKVSGEKVVVQVR</sequence>
<evidence type="ECO:0000313" key="3">
    <source>
        <dbReference type="Proteomes" id="UP000294933"/>
    </source>
</evidence>
<dbReference type="CDD" id="cd08249">
    <property type="entry name" value="enoyl_reductase_like"/>
    <property type="match status" value="1"/>
</dbReference>
<accession>A0A4Y7PWH3</accession>
<dbReference type="VEuPathDB" id="FungiDB:BD410DRAFT_815980"/>
<dbReference type="PANTHER" id="PTHR45348">
    <property type="entry name" value="HYPOTHETICAL OXIDOREDUCTASE (EUROFUNG)"/>
    <property type="match status" value="1"/>
</dbReference>
<gene>
    <name evidence="2" type="ORF">BD410DRAFT_815980</name>
</gene>
<dbReference type="InterPro" id="IPR036291">
    <property type="entry name" value="NAD(P)-bd_dom_sf"/>
</dbReference>
<proteinExistence type="predicted"/>
<name>A0A4Y7PWH3_9AGAM</name>
<evidence type="ECO:0000313" key="2">
    <source>
        <dbReference type="EMBL" id="TDL19411.1"/>
    </source>
</evidence>
<dbReference type="Proteomes" id="UP000294933">
    <property type="component" value="Unassembled WGS sequence"/>
</dbReference>
<protein>
    <submittedName>
        <fullName evidence="2">GroES-like protein</fullName>
    </submittedName>
</protein>